<evidence type="ECO:0000256" key="3">
    <source>
        <dbReference type="ARBA" id="ARBA00022729"/>
    </source>
</evidence>
<dbReference type="AlphaFoldDB" id="A0A2K3KGX9"/>
<gene>
    <name evidence="7" type="ORF">L195_g062643</name>
</gene>
<keyword evidence="3" id="KW-0732">Signal</keyword>
<accession>A0A2K3KGX9</accession>
<evidence type="ECO:0000256" key="1">
    <source>
        <dbReference type="ARBA" id="ARBA00004167"/>
    </source>
</evidence>
<proteinExistence type="predicted"/>
<evidence type="ECO:0000256" key="4">
    <source>
        <dbReference type="ARBA" id="ARBA00022989"/>
    </source>
</evidence>
<name>A0A2K3KGX9_TRIPR</name>
<sequence length="74" mass="8519">MSSAVTPVNASAPLELEWEVDNVNDQYYFYFYFYEVEELAANETRIFNIIQNDELWFGPLTPLTQPGPVQPGND</sequence>
<feature type="domain" description="Malectin-like" evidence="6">
    <location>
        <begin position="1"/>
        <end position="62"/>
    </location>
</feature>
<keyword evidence="7" id="KW-0418">Kinase</keyword>
<evidence type="ECO:0000313" key="8">
    <source>
        <dbReference type="Proteomes" id="UP000236291"/>
    </source>
</evidence>
<evidence type="ECO:0000259" key="6">
    <source>
        <dbReference type="Pfam" id="PF12819"/>
    </source>
</evidence>
<evidence type="ECO:0000256" key="2">
    <source>
        <dbReference type="ARBA" id="ARBA00022692"/>
    </source>
</evidence>
<dbReference type="STRING" id="57577.A0A2K3KGX9"/>
<dbReference type="InterPro" id="IPR024788">
    <property type="entry name" value="Malectin-like_Carb-bd_dom"/>
</dbReference>
<dbReference type="Proteomes" id="UP000236291">
    <property type="component" value="Unassembled WGS sequence"/>
</dbReference>
<dbReference type="GO" id="GO:0016301">
    <property type="term" value="F:kinase activity"/>
    <property type="evidence" value="ECO:0007669"/>
    <property type="project" value="UniProtKB-KW"/>
</dbReference>
<keyword evidence="7" id="KW-0808">Transferase</keyword>
<dbReference type="Pfam" id="PF12819">
    <property type="entry name" value="Malectin_like"/>
    <property type="match status" value="1"/>
</dbReference>
<comment type="subcellular location">
    <subcellularLocation>
        <location evidence="1">Membrane</location>
        <topology evidence="1">Single-pass membrane protein</topology>
    </subcellularLocation>
</comment>
<protein>
    <submittedName>
        <fullName evidence="7">Leucine-rich repeat receptor-like protein kinase at2g19210-like</fullName>
    </submittedName>
</protein>
<evidence type="ECO:0000313" key="7">
    <source>
        <dbReference type="EMBL" id="PNX65523.1"/>
    </source>
</evidence>
<reference evidence="7 8" key="2">
    <citation type="journal article" date="2017" name="Front. Plant Sci.">
        <title>Gene Classification and Mining of Molecular Markers Useful in Red Clover (Trifolium pratense) Breeding.</title>
        <authorList>
            <person name="Istvanek J."/>
            <person name="Dluhosova J."/>
            <person name="Dluhos P."/>
            <person name="Patkova L."/>
            <person name="Nedelnik J."/>
            <person name="Repkova J."/>
        </authorList>
    </citation>
    <scope>NUCLEOTIDE SEQUENCE [LARGE SCALE GENOMIC DNA]</scope>
    <source>
        <strain evidence="8">cv. Tatra</strain>
        <tissue evidence="7">Young leaves</tissue>
    </source>
</reference>
<keyword evidence="7" id="KW-0675">Receptor</keyword>
<feature type="non-terminal residue" evidence="7">
    <location>
        <position position="74"/>
    </location>
</feature>
<keyword evidence="2" id="KW-0812">Transmembrane</keyword>
<reference evidence="7 8" key="1">
    <citation type="journal article" date="2014" name="Am. J. Bot.">
        <title>Genome assembly and annotation for red clover (Trifolium pratense; Fabaceae).</title>
        <authorList>
            <person name="Istvanek J."/>
            <person name="Jaros M."/>
            <person name="Krenek A."/>
            <person name="Repkova J."/>
        </authorList>
    </citation>
    <scope>NUCLEOTIDE SEQUENCE [LARGE SCALE GENOMIC DNA]</scope>
    <source>
        <strain evidence="8">cv. Tatra</strain>
        <tissue evidence="7">Young leaves</tissue>
    </source>
</reference>
<dbReference type="GO" id="GO:0016020">
    <property type="term" value="C:membrane"/>
    <property type="evidence" value="ECO:0007669"/>
    <property type="project" value="UniProtKB-SubCell"/>
</dbReference>
<organism evidence="7 8">
    <name type="scientific">Trifolium pratense</name>
    <name type="common">Red clover</name>
    <dbReference type="NCBI Taxonomy" id="57577"/>
    <lineage>
        <taxon>Eukaryota</taxon>
        <taxon>Viridiplantae</taxon>
        <taxon>Streptophyta</taxon>
        <taxon>Embryophyta</taxon>
        <taxon>Tracheophyta</taxon>
        <taxon>Spermatophyta</taxon>
        <taxon>Magnoliopsida</taxon>
        <taxon>eudicotyledons</taxon>
        <taxon>Gunneridae</taxon>
        <taxon>Pentapetalae</taxon>
        <taxon>rosids</taxon>
        <taxon>fabids</taxon>
        <taxon>Fabales</taxon>
        <taxon>Fabaceae</taxon>
        <taxon>Papilionoideae</taxon>
        <taxon>50 kb inversion clade</taxon>
        <taxon>NPAAA clade</taxon>
        <taxon>Hologalegina</taxon>
        <taxon>IRL clade</taxon>
        <taxon>Trifolieae</taxon>
        <taxon>Trifolium</taxon>
    </lineage>
</organism>
<keyword evidence="5" id="KW-0472">Membrane</keyword>
<keyword evidence="4" id="KW-1133">Transmembrane helix</keyword>
<comment type="caution">
    <text evidence="7">The sequence shown here is derived from an EMBL/GenBank/DDBJ whole genome shotgun (WGS) entry which is preliminary data.</text>
</comment>
<dbReference type="EMBL" id="ASHM01180870">
    <property type="protein sequence ID" value="PNX65523.1"/>
    <property type="molecule type" value="Genomic_DNA"/>
</dbReference>
<evidence type="ECO:0000256" key="5">
    <source>
        <dbReference type="ARBA" id="ARBA00023136"/>
    </source>
</evidence>